<dbReference type="PANTHER" id="PTHR43298:SF2">
    <property type="entry name" value="FMN_FAD EXPORTER YEEO-RELATED"/>
    <property type="match status" value="1"/>
</dbReference>
<sequence>MSASIDTNLQVSVTNRQILQIALPISASLIIPNVNFITNNIFLGGLGIKELGNAGITGVYYLVLMVGGNGLGNALQAIISRKGGEGKPEDIHKVFAQGIRITLWFALGGMLFTWFVAPFILQYFITPDNFIQEMDFLRIRVWGLPFLFLFQAGNAFLVGTLNSRFLLVGTIGQAVINIFFDYTLIYGAFSFPQLGFNGAAFASVIAEISGMIIVYVVIFRMGLKKEFNLFKSFKYDRIYSKAVLEISAPLVLQFVLSTVTWLAFFILLEQYGDRAKAVSNAMRTIFGLMGIMIWAFASTSNTMVSNLIGQGLENKVVKAVQKTMLWSVGTTLCMLAVLNIFPYHFLGLFRQDELFVAAALPVMRVVSIGMIMMSIAAIWLNAVTGTGKTKMNLIIEMAAIVFYLVYTFTIVKKFRLSLAVVWSNELVYWVLIFLISFWFIKKGNWRVHGEVI</sequence>
<evidence type="ECO:0000256" key="8">
    <source>
        <dbReference type="ARBA" id="ARBA00023136"/>
    </source>
</evidence>
<dbReference type="CDD" id="cd13133">
    <property type="entry name" value="MATE_like_7"/>
    <property type="match status" value="1"/>
</dbReference>
<dbReference type="RefSeq" id="WP_150416993.1">
    <property type="nucleotide sequence ID" value="NZ_VYQF01000013.1"/>
</dbReference>
<dbReference type="PANTHER" id="PTHR43298">
    <property type="entry name" value="MULTIDRUG RESISTANCE PROTEIN NORM-RELATED"/>
    <property type="match status" value="1"/>
</dbReference>
<dbReference type="AlphaFoldDB" id="A0A5J5IF57"/>
<evidence type="ECO:0000256" key="3">
    <source>
        <dbReference type="ARBA" id="ARBA00022449"/>
    </source>
</evidence>
<feature type="transmembrane region" description="Helical" evidence="10">
    <location>
        <begin position="393"/>
        <end position="411"/>
    </location>
</feature>
<feature type="transmembrane region" description="Helical" evidence="10">
    <location>
        <begin position="101"/>
        <end position="125"/>
    </location>
</feature>
<evidence type="ECO:0000256" key="7">
    <source>
        <dbReference type="ARBA" id="ARBA00023065"/>
    </source>
</evidence>
<dbReference type="InterPro" id="IPR002528">
    <property type="entry name" value="MATE_fam"/>
</dbReference>
<feature type="transmembrane region" description="Helical" evidence="10">
    <location>
        <begin position="325"/>
        <end position="346"/>
    </location>
</feature>
<feature type="transmembrane region" description="Helical" evidence="10">
    <location>
        <begin position="358"/>
        <end position="381"/>
    </location>
</feature>
<reference evidence="11 12" key="1">
    <citation type="submission" date="2019-09" db="EMBL/GenBank/DDBJ databases">
        <title>Draft genome sequence of Ginsengibacter sp. BR5-29.</title>
        <authorList>
            <person name="Im W.-T."/>
        </authorList>
    </citation>
    <scope>NUCLEOTIDE SEQUENCE [LARGE SCALE GENOMIC DNA]</scope>
    <source>
        <strain evidence="11 12">BR5-29</strain>
    </source>
</reference>
<dbReference type="GO" id="GO:0015297">
    <property type="term" value="F:antiporter activity"/>
    <property type="evidence" value="ECO:0007669"/>
    <property type="project" value="UniProtKB-KW"/>
</dbReference>
<evidence type="ECO:0000256" key="1">
    <source>
        <dbReference type="ARBA" id="ARBA00004651"/>
    </source>
</evidence>
<evidence type="ECO:0000256" key="4">
    <source>
        <dbReference type="ARBA" id="ARBA00022475"/>
    </source>
</evidence>
<comment type="caution">
    <text evidence="11">The sequence shown here is derived from an EMBL/GenBank/DDBJ whole genome shotgun (WGS) entry which is preliminary data.</text>
</comment>
<feature type="transmembrane region" description="Helical" evidence="10">
    <location>
        <begin position="417"/>
        <end position="440"/>
    </location>
</feature>
<keyword evidence="5 10" id="KW-0812">Transmembrane</keyword>
<dbReference type="InterPro" id="IPR050222">
    <property type="entry name" value="MATE_MdtK"/>
</dbReference>
<dbReference type="GO" id="GO:0042910">
    <property type="term" value="F:xenobiotic transmembrane transporter activity"/>
    <property type="evidence" value="ECO:0007669"/>
    <property type="project" value="InterPro"/>
</dbReference>
<accession>A0A5J5IF57</accession>
<feature type="transmembrane region" description="Helical" evidence="10">
    <location>
        <begin position="165"/>
        <end position="189"/>
    </location>
</feature>
<feature type="transmembrane region" description="Helical" evidence="10">
    <location>
        <begin position="137"/>
        <end position="158"/>
    </location>
</feature>
<dbReference type="GO" id="GO:0005886">
    <property type="term" value="C:plasma membrane"/>
    <property type="evidence" value="ECO:0007669"/>
    <property type="project" value="UniProtKB-SubCell"/>
</dbReference>
<feature type="transmembrane region" description="Helical" evidence="10">
    <location>
        <begin position="284"/>
        <end position="304"/>
    </location>
</feature>
<feature type="transmembrane region" description="Helical" evidence="10">
    <location>
        <begin position="58"/>
        <end position="80"/>
    </location>
</feature>
<dbReference type="GO" id="GO:0006811">
    <property type="term" value="P:monoatomic ion transport"/>
    <property type="evidence" value="ECO:0007669"/>
    <property type="project" value="UniProtKB-KW"/>
</dbReference>
<dbReference type="Pfam" id="PF01554">
    <property type="entry name" value="MatE"/>
    <property type="match status" value="2"/>
</dbReference>
<keyword evidence="3" id="KW-0050">Antiport</keyword>
<dbReference type="EMBL" id="VYQF01000013">
    <property type="protein sequence ID" value="KAA9034621.1"/>
    <property type="molecule type" value="Genomic_DNA"/>
</dbReference>
<evidence type="ECO:0000256" key="6">
    <source>
        <dbReference type="ARBA" id="ARBA00022989"/>
    </source>
</evidence>
<evidence type="ECO:0000256" key="5">
    <source>
        <dbReference type="ARBA" id="ARBA00022692"/>
    </source>
</evidence>
<gene>
    <name evidence="11" type="ORF">FW778_21665</name>
</gene>
<name>A0A5J5IF57_9BACT</name>
<organism evidence="11 12">
    <name type="scientific">Ginsengibacter hankyongi</name>
    <dbReference type="NCBI Taxonomy" id="2607284"/>
    <lineage>
        <taxon>Bacteria</taxon>
        <taxon>Pseudomonadati</taxon>
        <taxon>Bacteroidota</taxon>
        <taxon>Chitinophagia</taxon>
        <taxon>Chitinophagales</taxon>
        <taxon>Chitinophagaceae</taxon>
        <taxon>Ginsengibacter</taxon>
    </lineage>
</organism>
<protein>
    <recommendedName>
        <fullName evidence="9">Multidrug-efflux transporter</fullName>
    </recommendedName>
</protein>
<feature type="transmembrane region" description="Helical" evidence="10">
    <location>
        <begin position="201"/>
        <end position="221"/>
    </location>
</feature>
<evidence type="ECO:0000313" key="11">
    <source>
        <dbReference type="EMBL" id="KAA9034621.1"/>
    </source>
</evidence>
<feature type="transmembrane region" description="Helical" evidence="10">
    <location>
        <begin position="21"/>
        <end position="38"/>
    </location>
</feature>
<keyword evidence="4" id="KW-1003">Cell membrane</keyword>
<keyword evidence="2" id="KW-0813">Transport</keyword>
<evidence type="ECO:0000256" key="10">
    <source>
        <dbReference type="SAM" id="Phobius"/>
    </source>
</evidence>
<keyword evidence="7" id="KW-0406">Ion transport</keyword>
<dbReference type="InterPro" id="IPR048279">
    <property type="entry name" value="MdtK-like"/>
</dbReference>
<comment type="subcellular location">
    <subcellularLocation>
        <location evidence="1">Cell membrane</location>
        <topology evidence="1">Multi-pass membrane protein</topology>
    </subcellularLocation>
</comment>
<evidence type="ECO:0000256" key="2">
    <source>
        <dbReference type="ARBA" id="ARBA00022448"/>
    </source>
</evidence>
<dbReference type="Proteomes" id="UP000326903">
    <property type="component" value="Unassembled WGS sequence"/>
</dbReference>
<keyword evidence="6 10" id="KW-1133">Transmembrane helix</keyword>
<dbReference type="PIRSF" id="PIRSF006603">
    <property type="entry name" value="DinF"/>
    <property type="match status" value="1"/>
</dbReference>
<keyword evidence="12" id="KW-1185">Reference proteome</keyword>
<feature type="transmembrane region" description="Helical" evidence="10">
    <location>
        <begin position="242"/>
        <end position="264"/>
    </location>
</feature>
<proteinExistence type="predicted"/>
<evidence type="ECO:0000313" key="12">
    <source>
        <dbReference type="Proteomes" id="UP000326903"/>
    </source>
</evidence>
<keyword evidence="8 10" id="KW-0472">Membrane</keyword>
<evidence type="ECO:0000256" key="9">
    <source>
        <dbReference type="ARBA" id="ARBA00031636"/>
    </source>
</evidence>